<protein>
    <submittedName>
        <fullName evidence="1">Uncharacterized protein</fullName>
    </submittedName>
</protein>
<dbReference type="EMBL" id="JBHFNR010000106">
    <property type="protein sequence ID" value="MFB2894295.1"/>
    <property type="molecule type" value="Genomic_DNA"/>
</dbReference>
<gene>
    <name evidence="1" type="ORF">ACE1CI_15400</name>
</gene>
<name>A0ABV4XRE2_9CYAN</name>
<sequence length="145" mass="15124">MRFRSMSVLIGIAAFSAGILPVTMITAAPKPDSSILAQNVPVGNVGKVNPGQPIRMTVVNNTSLPLFAGISGGTRLELEPQGKNTFIFDSTPINVFVYPAQGTASLKYKTSTQGNTVTVQVTQVGGVTPGDGTINIRPSGAIYVF</sequence>
<keyword evidence="2" id="KW-1185">Reference proteome</keyword>
<comment type="caution">
    <text evidence="1">The sequence shown here is derived from an EMBL/GenBank/DDBJ whole genome shotgun (WGS) entry which is preliminary data.</text>
</comment>
<dbReference type="RefSeq" id="WP_413263944.1">
    <property type="nucleotide sequence ID" value="NZ_JBHFNR010000106.1"/>
</dbReference>
<organism evidence="1 2">
    <name type="scientific">Floridaenema flaviceps BLCC-F50</name>
    <dbReference type="NCBI Taxonomy" id="3153642"/>
    <lineage>
        <taxon>Bacteria</taxon>
        <taxon>Bacillati</taxon>
        <taxon>Cyanobacteriota</taxon>
        <taxon>Cyanophyceae</taxon>
        <taxon>Oscillatoriophycideae</taxon>
        <taxon>Aerosakkonematales</taxon>
        <taxon>Aerosakkonemataceae</taxon>
        <taxon>Floridanema</taxon>
        <taxon>Floridanema flaviceps</taxon>
    </lineage>
</organism>
<evidence type="ECO:0000313" key="2">
    <source>
        <dbReference type="Proteomes" id="UP001576784"/>
    </source>
</evidence>
<accession>A0ABV4XRE2</accession>
<evidence type="ECO:0000313" key="1">
    <source>
        <dbReference type="EMBL" id="MFB2894295.1"/>
    </source>
</evidence>
<dbReference type="Proteomes" id="UP001576784">
    <property type="component" value="Unassembled WGS sequence"/>
</dbReference>
<proteinExistence type="predicted"/>
<reference evidence="1 2" key="1">
    <citation type="submission" date="2024-09" db="EMBL/GenBank/DDBJ databases">
        <title>Floridaenema gen nov. (Aerosakkonemataceae, Aerosakkonematales ord. nov., Cyanobacteria) from benthic tropical and subtropical fresh waters, with the description of four new species.</title>
        <authorList>
            <person name="Moretto J.A."/>
            <person name="Berthold D.E."/>
            <person name="Lefler F.W."/>
            <person name="Huang I.-S."/>
            <person name="Laughinghouse H. IV."/>
        </authorList>
    </citation>
    <scope>NUCLEOTIDE SEQUENCE [LARGE SCALE GENOMIC DNA]</scope>
    <source>
        <strain evidence="1 2">BLCC-F50</strain>
    </source>
</reference>